<dbReference type="Proteomes" id="UP000480151">
    <property type="component" value="Unassembled WGS sequence"/>
</dbReference>
<organism evidence="1 2">
    <name type="scientific">Paenibacillus apii</name>
    <dbReference type="NCBI Taxonomy" id="1850370"/>
    <lineage>
        <taxon>Bacteria</taxon>
        <taxon>Bacillati</taxon>
        <taxon>Bacillota</taxon>
        <taxon>Bacilli</taxon>
        <taxon>Bacillales</taxon>
        <taxon>Paenibacillaceae</taxon>
        <taxon>Paenibacillus</taxon>
    </lineage>
</organism>
<dbReference type="AlphaFoldDB" id="A0A6M1PLI2"/>
<evidence type="ECO:0000313" key="1">
    <source>
        <dbReference type="EMBL" id="NGM81191.1"/>
    </source>
</evidence>
<protein>
    <submittedName>
        <fullName evidence="1">Uncharacterized protein</fullName>
    </submittedName>
</protein>
<name>A0A6M1PLI2_9BACL</name>
<proteinExistence type="predicted"/>
<dbReference type="EMBL" id="JAAKGU010000001">
    <property type="protein sequence ID" value="NGM81191.1"/>
    <property type="molecule type" value="Genomic_DNA"/>
</dbReference>
<sequence length="74" mass="8400">MDILDVIDAADRFNAQRQLADLNNAVMAQTTNVEDFRKYTGTLQQRAGYGEVPDKPAFDKTGFERMKMKMKLGI</sequence>
<gene>
    <name evidence="1" type="ORF">G5B47_02060</name>
</gene>
<dbReference type="RefSeq" id="WP_165093761.1">
    <property type="nucleotide sequence ID" value="NZ_JAAKGU010000001.1"/>
</dbReference>
<keyword evidence="2" id="KW-1185">Reference proteome</keyword>
<accession>A0A6M1PLI2</accession>
<reference evidence="1 2" key="1">
    <citation type="submission" date="2020-02" db="EMBL/GenBank/DDBJ databases">
        <authorList>
            <person name="Gao J."/>
            <person name="Sun J."/>
        </authorList>
    </citation>
    <scope>NUCLEOTIDE SEQUENCE [LARGE SCALE GENOMIC DNA]</scope>
    <source>
        <strain evidence="1 2">7124</strain>
    </source>
</reference>
<evidence type="ECO:0000313" key="2">
    <source>
        <dbReference type="Proteomes" id="UP000480151"/>
    </source>
</evidence>
<comment type="caution">
    <text evidence="1">The sequence shown here is derived from an EMBL/GenBank/DDBJ whole genome shotgun (WGS) entry which is preliminary data.</text>
</comment>